<proteinExistence type="predicted"/>
<evidence type="ECO:0000313" key="3">
    <source>
        <dbReference type="Proteomes" id="UP000219338"/>
    </source>
</evidence>
<sequence length="122" mass="14085">MGYRFMRDVLRVHQRSRSIVYRVPYSPPVPSLAEDTAPILRFNEESQKLRHSQLDHHCFTCTFSLELDIIRGQAIILDFSLFAGHPRYQQITPNNPMSVSDEHTATRMWTHPPPLSGPLARS</sequence>
<dbReference type="AlphaFoldDB" id="A0A284S7L2"/>
<feature type="region of interest" description="Disordered" evidence="1">
    <location>
        <begin position="92"/>
        <end position="122"/>
    </location>
</feature>
<dbReference type="Proteomes" id="UP000219338">
    <property type="component" value="Unassembled WGS sequence"/>
</dbReference>
<accession>A0A284S7L2</accession>
<evidence type="ECO:0000256" key="1">
    <source>
        <dbReference type="SAM" id="MobiDB-lite"/>
    </source>
</evidence>
<gene>
    <name evidence="2" type="ORF">ARMOST_20536</name>
</gene>
<dbReference type="STRING" id="47428.A0A284S7L2"/>
<evidence type="ECO:0000313" key="2">
    <source>
        <dbReference type="EMBL" id="SJL16997.1"/>
    </source>
</evidence>
<keyword evidence="3" id="KW-1185">Reference proteome</keyword>
<organism evidence="2 3">
    <name type="scientific">Armillaria ostoyae</name>
    <name type="common">Armillaria root rot fungus</name>
    <dbReference type="NCBI Taxonomy" id="47428"/>
    <lineage>
        <taxon>Eukaryota</taxon>
        <taxon>Fungi</taxon>
        <taxon>Dikarya</taxon>
        <taxon>Basidiomycota</taxon>
        <taxon>Agaricomycotina</taxon>
        <taxon>Agaricomycetes</taxon>
        <taxon>Agaricomycetidae</taxon>
        <taxon>Agaricales</taxon>
        <taxon>Marasmiineae</taxon>
        <taxon>Physalacriaceae</taxon>
        <taxon>Armillaria</taxon>
    </lineage>
</organism>
<reference evidence="3" key="1">
    <citation type="journal article" date="2017" name="Nat. Ecol. Evol.">
        <title>Genome expansion and lineage-specific genetic innovations in the forest pathogenic fungi Armillaria.</title>
        <authorList>
            <person name="Sipos G."/>
            <person name="Prasanna A.N."/>
            <person name="Walter M.C."/>
            <person name="O'Connor E."/>
            <person name="Balint B."/>
            <person name="Krizsan K."/>
            <person name="Kiss B."/>
            <person name="Hess J."/>
            <person name="Varga T."/>
            <person name="Slot J."/>
            <person name="Riley R."/>
            <person name="Boka B."/>
            <person name="Rigling D."/>
            <person name="Barry K."/>
            <person name="Lee J."/>
            <person name="Mihaltcheva S."/>
            <person name="LaButti K."/>
            <person name="Lipzen A."/>
            <person name="Waldron R."/>
            <person name="Moloney N.M."/>
            <person name="Sperisen C."/>
            <person name="Kredics L."/>
            <person name="Vagvoelgyi C."/>
            <person name="Patrignani A."/>
            <person name="Fitzpatrick D."/>
            <person name="Nagy I."/>
            <person name="Doyle S."/>
            <person name="Anderson J.B."/>
            <person name="Grigoriev I.V."/>
            <person name="Gueldener U."/>
            <person name="Muensterkoetter M."/>
            <person name="Nagy L.G."/>
        </authorList>
    </citation>
    <scope>NUCLEOTIDE SEQUENCE [LARGE SCALE GENOMIC DNA]</scope>
    <source>
        <strain evidence="3">C18/9</strain>
    </source>
</reference>
<dbReference type="OrthoDB" id="436496at2759"/>
<name>A0A284S7L2_ARMOS</name>
<dbReference type="EMBL" id="FUEG01000039">
    <property type="protein sequence ID" value="SJL16997.1"/>
    <property type="molecule type" value="Genomic_DNA"/>
</dbReference>
<protein>
    <submittedName>
        <fullName evidence="2">Uncharacterized protein</fullName>
    </submittedName>
</protein>